<evidence type="ECO:0000256" key="1">
    <source>
        <dbReference type="SAM" id="MobiDB-lite"/>
    </source>
</evidence>
<dbReference type="PROSITE" id="PS51257">
    <property type="entry name" value="PROKAR_LIPOPROTEIN"/>
    <property type="match status" value="1"/>
</dbReference>
<dbReference type="EMBL" id="CP089982">
    <property type="protein sequence ID" value="WXA92046.1"/>
    <property type="molecule type" value="Genomic_DNA"/>
</dbReference>
<dbReference type="InterPro" id="IPR035940">
    <property type="entry name" value="CAP_sf"/>
</dbReference>
<dbReference type="SUPFAM" id="SSF55797">
    <property type="entry name" value="PR-1-like"/>
    <property type="match status" value="1"/>
</dbReference>
<gene>
    <name evidence="4" type="ORF">LZC95_37040</name>
</gene>
<protein>
    <submittedName>
        <fullName evidence="4">CAP domain-containing protein</fullName>
    </submittedName>
</protein>
<proteinExistence type="predicted"/>
<feature type="signal peptide" evidence="2">
    <location>
        <begin position="1"/>
        <end position="25"/>
    </location>
</feature>
<dbReference type="PANTHER" id="PTHR31157:SF1">
    <property type="entry name" value="SCP DOMAIN-CONTAINING PROTEIN"/>
    <property type="match status" value="1"/>
</dbReference>
<name>A0ABZ2K6S4_9BACT</name>
<sequence length="180" mass="20187">MERGRKDRAWRAAIVCLLAVAASTACERAADSDSPSTGDLSTETRGNDPPNFDDLDEARRYNLDRVNAYRAEEGVPPLVLDESLNVFAQAASQQLAADHVPHKYFKTNVYKCKCNLGAENQGAPNGWRWRRVDVQIDQILAQMMLSPGHRKNMMNPEYKRLGIGLVNPGEDLYFTNDFGR</sequence>
<dbReference type="PANTHER" id="PTHR31157">
    <property type="entry name" value="SCP DOMAIN-CONTAINING PROTEIN"/>
    <property type="match status" value="1"/>
</dbReference>
<dbReference type="Proteomes" id="UP001379533">
    <property type="component" value="Chromosome"/>
</dbReference>
<feature type="domain" description="SCP" evidence="3">
    <location>
        <begin position="63"/>
        <end position="175"/>
    </location>
</feature>
<evidence type="ECO:0000313" key="5">
    <source>
        <dbReference type="Proteomes" id="UP001379533"/>
    </source>
</evidence>
<dbReference type="Gene3D" id="3.40.33.10">
    <property type="entry name" value="CAP"/>
    <property type="match status" value="1"/>
</dbReference>
<dbReference type="Pfam" id="PF00188">
    <property type="entry name" value="CAP"/>
    <property type="match status" value="1"/>
</dbReference>
<dbReference type="RefSeq" id="WP_394842666.1">
    <property type="nucleotide sequence ID" value="NZ_CP089982.1"/>
</dbReference>
<dbReference type="InterPro" id="IPR014044">
    <property type="entry name" value="CAP_dom"/>
</dbReference>
<feature type="region of interest" description="Disordered" evidence="1">
    <location>
        <begin position="28"/>
        <end position="56"/>
    </location>
</feature>
<organism evidence="4 5">
    <name type="scientific">Pendulispora brunnea</name>
    <dbReference type="NCBI Taxonomy" id="2905690"/>
    <lineage>
        <taxon>Bacteria</taxon>
        <taxon>Pseudomonadati</taxon>
        <taxon>Myxococcota</taxon>
        <taxon>Myxococcia</taxon>
        <taxon>Myxococcales</taxon>
        <taxon>Sorangiineae</taxon>
        <taxon>Pendulisporaceae</taxon>
        <taxon>Pendulispora</taxon>
    </lineage>
</organism>
<evidence type="ECO:0000256" key="2">
    <source>
        <dbReference type="SAM" id="SignalP"/>
    </source>
</evidence>
<feature type="chain" id="PRO_5046488950" evidence="2">
    <location>
        <begin position="26"/>
        <end position="180"/>
    </location>
</feature>
<feature type="compositionally biased region" description="Polar residues" evidence="1">
    <location>
        <begin position="33"/>
        <end position="44"/>
    </location>
</feature>
<keyword evidence="2" id="KW-0732">Signal</keyword>
<accession>A0ABZ2K6S4</accession>
<keyword evidence="5" id="KW-1185">Reference proteome</keyword>
<dbReference type="CDD" id="cd05379">
    <property type="entry name" value="CAP_bacterial"/>
    <property type="match status" value="1"/>
</dbReference>
<reference evidence="4 5" key="1">
    <citation type="submission" date="2021-12" db="EMBL/GenBank/DDBJ databases">
        <title>Discovery of the Pendulisporaceae a myxobacterial family with distinct sporulation behavior and unique specialized metabolism.</title>
        <authorList>
            <person name="Garcia R."/>
            <person name="Popoff A."/>
            <person name="Bader C.D."/>
            <person name="Loehr J."/>
            <person name="Walesch S."/>
            <person name="Walt C."/>
            <person name="Boldt J."/>
            <person name="Bunk B."/>
            <person name="Haeckl F.J.F.P.J."/>
            <person name="Gunesch A.P."/>
            <person name="Birkelbach J."/>
            <person name="Nuebel U."/>
            <person name="Pietschmann T."/>
            <person name="Bach T."/>
            <person name="Mueller R."/>
        </authorList>
    </citation>
    <scope>NUCLEOTIDE SEQUENCE [LARGE SCALE GENOMIC DNA]</scope>
    <source>
        <strain evidence="4 5">MSr12523</strain>
    </source>
</reference>
<evidence type="ECO:0000313" key="4">
    <source>
        <dbReference type="EMBL" id="WXA92046.1"/>
    </source>
</evidence>
<evidence type="ECO:0000259" key="3">
    <source>
        <dbReference type="Pfam" id="PF00188"/>
    </source>
</evidence>